<keyword evidence="2" id="KW-0812">Transmembrane</keyword>
<feature type="compositionally biased region" description="Low complexity" evidence="1">
    <location>
        <begin position="34"/>
        <end position="52"/>
    </location>
</feature>
<sequence length="113" mass="13146">MKESGYLMSFKRLNKNQNGASKSLSNGGDSQGEITTSNNNNNNNNNINNSTNYKATSLRRRFKNLCSRKKKSLYKLRHHRFVEFFLFKIASLLEAIAMVATLVFFFFRYGFHF</sequence>
<dbReference type="EMBL" id="JBJKTR010000020">
    <property type="protein sequence ID" value="KAL3329985.1"/>
    <property type="molecule type" value="Genomic_DNA"/>
</dbReference>
<organism evidence="3 4">
    <name type="scientific">Solanum stoloniferum</name>
    <dbReference type="NCBI Taxonomy" id="62892"/>
    <lineage>
        <taxon>Eukaryota</taxon>
        <taxon>Viridiplantae</taxon>
        <taxon>Streptophyta</taxon>
        <taxon>Embryophyta</taxon>
        <taxon>Tracheophyta</taxon>
        <taxon>Spermatophyta</taxon>
        <taxon>Magnoliopsida</taxon>
        <taxon>eudicotyledons</taxon>
        <taxon>Gunneridae</taxon>
        <taxon>Pentapetalae</taxon>
        <taxon>asterids</taxon>
        <taxon>lamiids</taxon>
        <taxon>Solanales</taxon>
        <taxon>Solanaceae</taxon>
        <taxon>Solanoideae</taxon>
        <taxon>Solaneae</taxon>
        <taxon>Solanum</taxon>
    </lineage>
</organism>
<keyword evidence="2" id="KW-0472">Membrane</keyword>
<accession>A0ABD2RDX2</accession>
<keyword evidence="4" id="KW-1185">Reference proteome</keyword>
<proteinExistence type="predicted"/>
<protein>
    <recommendedName>
        <fullName evidence="5">Avr9/Cf-9 rapidly elicited protein 180</fullName>
    </recommendedName>
</protein>
<evidence type="ECO:0000313" key="4">
    <source>
        <dbReference type="Proteomes" id="UP001627284"/>
    </source>
</evidence>
<evidence type="ECO:0000256" key="2">
    <source>
        <dbReference type="SAM" id="Phobius"/>
    </source>
</evidence>
<keyword evidence="2" id="KW-1133">Transmembrane helix</keyword>
<feature type="compositionally biased region" description="Polar residues" evidence="1">
    <location>
        <begin position="17"/>
        <end position="28"/>
    </location>
</feature>
<reference evidence="3 4" key="1">
    <citation type="submission" date="2024-05" db="EMBL/GenBank/DDBJ databases">
        <title>De novo assembly of an allotetraploid wild potato.</title>
        <authorList>
            <person name="Hosaka A.J."/>
        </authorList>
    </citation>
    <scope>NUCLEOTIDE SEQUENCE [LARGE SCALE GENOMIC DNA]</scope>
    <source>
        <tissue evidence="3">Young leaves</tissue>
    </source>
</reference>
<comment type="caution">
    <text evidence="3">The sequence shown here is derived from an EMBL/GenBank/DDBJ whole genome shotgun (WGS) entry which is preliminary data.</text>
</comment>
<dbReference type="AlphaFoldDB" id="A0ABD2RDX2"/>
<name>A0ABD2RDX2_9SOLN</name>
<evidence type="ECO:0000256" key="1">
    <source>
        <dbReference type="SAM" id="MobiDB-lite"/>
    </source>
</evidence>
<dbReference type="Proteomes" id="UP001627284">
    <property type="component" value="Unassembled WGS sequence"/>
</dbReference>
<evidence type="ECO:0000313" key="3">
    <source>
        <dbReference type="EMBL" id="KAL3329985.1"/>
    </source>
</evidence>
<feature type="transmembrane region" description="Helical" evidence="2">
    <location>
        <begin position="85"/>
        <end position="107"/>
    </location>
</feature>
<feature type="region of interest" description="Disordered" evidence="1">
    <location>
        <begin position="17"/>
        <end position="53"/>
    </location>
</feature>
<evidence type="ECO:0008006" key="5">
    <source>
        <dbReference type="Google" id="ProtNLM"/>
    </source>
</evidence>
<gene>
    <name evidence="3" type="ORF">AABB24_034045</name>
</gene>